<comment type="caution">
    <text evidence="1">The sequence shown here is derived from an EMBL/GenBank/DDBJ whole genome shotgun (WGS) entry which is preliminary data.</text>
</comment>
<dbReference type="InterPro" id="IPR008767">
    <property type="entry name" value="Phage_SPP1_head-tail_adaptor"/>
</dbReference>
<dbReference type="Gene3D" id="2.40.10.270">
    <property type="entry name" value="Bacteriophage SPP1 head-tail adaptor protein"/>
    <property type="match status" value="1"/>
</dbReference>
<gene>
    <name evidence="1" type="ORF">TMUPMC115_2058</name>
</gene>
<protein>
    <recommendedName>
        <fullName evidence="3">Phage head-tail adaptor</fullName>
    </recommendedName>
</protein>
<dbReference type="EMBL" id="JPVU01000227">
    <property type="protein sequence ID" value="KFN90134.1"/>
    <property type="molecule type" value="Genomic_DNA"/>
</dbReference>
<evidence type="ECO:0000313" key="1">
    <source>
        <dbReference type="EMBL" id="KFN90134.1"/>
    </source>
</evidence>
<reference evidence="1 2" key="1">
    <citation type="submission" date="2014-08" db="EMBL/GenBank/DDBJ databases">
        <title>Genome sequence of Tetragenococcus muriaticus.</title>
        <authorList>
            <person name="Chuea-nongthon C."/>
            <person name="Rodtong S."/>
            <person name="Yongsawatdigul J."/>
            <person name="Steele J.L."/>
            <person name="Liu X.-y."/>
            <person name="Speers J."/>
            <person name="Glasner J.D."/>
            <person name="Neeno-Eckwall E.C."/>
        </authorList>
    </citation>
    <scope>NUCLEOTIDE SEQUENCE [LARGE SCALE GENOMIC DNA]</scope>
    <source>
        <strain evidence="1 2">PMC-11-5</strain>
    </source>
</reference>
<dbReference type="Pfam" id="PF05521">
    <property type="entry name" value="Phage_HCP"/>
    <property type="match status" value="1"/>
</dbReference>
<dbReference type="Proteomes" id="UP000029380">
    <property type="component" value="Unassembled WGS sequence"/>
</dbReference>
<dbReference type="OrthoDB" id="2200096at2"/>
<dbReference type="RefSeq" id="WP_038026569.1">
    <property type="nucleotide sequence ID" value="NZ_JPVU01000227.1"/>
</dbReference>
<evidence type="ECO:0008006" key="3">
    <source>
        <dbReference type="Google" id="ProtNLM"/>
    </source>
</evidence>
<dbReference type="PATRIC" id="fig|1302649.3.peg.2055"/>
<dbReference type="AlphaFoldDB" id="A0A091BZI8"/>
<evidence type="ECO:0000313" key="2">
    <source>
        <dbReference type="Proteomes" id="UP000029380"/>
    </source>
</evidence>
<accession>A0A091BZI8</accession>
<sequence length="111" mass="12858">MPIVNRAVELNERISIVEMRAAPGPEPGEEEETEIFSCWAKVRTMNIQDVKANTGTEYENTIEVVIRQQQDATITNQMKVRWQDQLYNIVEINPDYAEKAYMVLVIKNKDL</sequence>
<organism evidence="1 2">
    <name type="scientific">Tetragenococcus muriaticus PMC-11-5</name>
    <dbReference type="NCBI Taxonomy" id="1302649"/>
    <lineage>
        <taxon>Bacteria</taxon>
        <taxon>Bacillati</taxon>
        <taxon>Bacillota</taxon>
        <taxon>Bacilli</taxon>
        <taxon>Lactobacillales</taxon>
        <taxon>Enterococcaceae</taxon>
        <taxon>Tetragenococcus</taxon>
    </lineage>
</organism>
<dbReference type="InterPro" id="IPR038666">
    <property type="entry name" value="SSP1_head-tail_sf"/>
</dbReference>
<name>A0A091BZI8_9ENTE</name>
<dbReference type="NCBIfam" id="TIGR01563">
    <property type="entry name" value="gp16_SPP1"/>
    <property type="match status" value="1"/>
</dbReference>
<proteinExistence type="predicted"/>